<dbReference type="PANTHER" id="PTHR37542:SF1">
    <property type="entry name" value="PRION-INHIBITION AND PROPAGATION HELO DOMAIN-CONTAINING PROTEIN"/>
    <property type="match status" value="1"/>
</dbReference>
<organism evidence="2 3">
    <name type="scientific">Monilinia fructicola</name>
    <name type="common">Brown rot fungus</name>
    <name type="synonym">Ciboria fructicola</name>
    <dbReference type="NCBI Taxonomy" id="38448"/>
    <lineage>
        <taxon>Eukaryota</taxon>
        <taxon>Fungi</taxon>
        <taxon>Dikarya</taxon>
        <taxon>Ascomycota</taxon>
        <taxon>Pezizomycotina</taxon>
        <taxon>Leotiomycetes</taxon>
        <taxon>Helotiales</taxon>
        <taxon>Sclerotiniaceae</taxon>
        <taxon>Monilinia</taxon>
    </lineage>
</organism>
<sequence length="749" mass="85175">MFIWTTYETVLQLQSQLVIFLRFHSSFFVLHSSLQLLVPGKLQKFRCTHIFEDADKQQNFLAPSADFSSVFSSPGKYFNNILLNGSASTAIHSSLLAVVRRPGPFYSIGSNFRAIRAVICMDPISAVGIALSVASLAGQVFTGCIQGTAIFYSFTFQINLLDIDVVIIKGSNFIITAKNVPEESKYYNLRLRMEQQRLFAWSETSGLLDLDNQNNQRIRESNTFVIHRTTILDLLVQIECLFKDFENAQRKNKHLKVIPGFASDEGSIDDPAKDASSAHVPLSESRRRFIVKAMKSLKTNATEQVTEGARRLWWTAFDREAFEVLLQRFSILNDNMTNILDTRLQTEIHRTTQDTNRGVLQLHKDLSSLRQLVMALDIKMAAQTYYTPSVPHEYAENNSSGLKLLAQLAKFKAFNESINPTTESSTWDEAIGEALSLGKPNSERKSLEIAKSSIRFVPGDSSIDATIRCEATYFHDDIEEPVWIEWKEYDYSPGVTSPPHLIVDRVQKLAALLHHEPKPEAFRVPHCLGYFNNLEPDSTSQLSADSDLEEEAPETRIGLVFRKPPSINTSPISLVQLFSSYPKPRVTDRIKLAHALSNCLLYLHSVNWLHKGFRSHNIVFFPLASKDGRRQLVDWDQVYLSGFDFARPARKDETTEIPGDGEEYNMYRHPGTQSIGWGPRESYRKNIVAETELEFPTGRISKRAKNVRAILMNEEMLSRIGGEMGEVVEEVVKEMYSRRQRARDRRRRG</sequence>
<feature type="domain" description="Prion-inhibition and propagation HeLo" evidence="1">
    <location>
        <begin position="128"/>
        <end position="372"/>
    </location>
</feature>
<keyword evidence="3" id="KW-1185">Reference proteome</keyword>
<dbReference type="EMBL" id="VICG01000013">
    <property type="protein sequence ID" value="KAA8565749.1"/>
    <property type="molecule type" value="Genomic_DNA"/>
</dbReference>
<dbReference type="SUPFAM" id="SSF56112">
    <property type="entry name" value="Protein kinase-like (PK-like)"/>
    <property type="match status" value="1"/>
</dbReference>
<evidence type="ECO:0000259" key="1">
    <source>
        <dbReference type="Pfam" id="PF14479"/>
    </source>
</evidence>
<dbReference type="AlphaFoldDB" id="A0A5M9JCX4"/>
<dbReference type="Pfam" id="PF14479">
    <property type="entry name" value="HeLo"/>
    <property type="match status" value="1"/>
</dbReference>
<dbReference type="InterPro" id="IPR011009">
    <property type="entry name" value="Kinase-like_dom_sf"/>
</dbReference>
<gene>
    <name evidence="2" type="ORF">EYC84_009583</name>
</gene>
<proteinExistence type="predicted"/>
<dbReference type="InterPro" id="IPR029498">
    <property type="entry name" value="HeLo_dom"/>
</dbReference>
<dbReference type="Proteomes" id="UP000322873">
    <property type="component" value="Unassembled WGS sequence"/>
</dbReference>
<accession>A0A5M9JCX4</accession>
<protein>
    <recommendedName>
        <fullName evidence="1">Prion-inhibition and propagation HeLo domain-containing protein</fullName>
    </recommendedName>
</protein>
<reference evidence="2 3" key="1">
    <citation type="submission" date="2019-06" db="EMBL/GenBank/DDBJ databases">
        <title>Genome Sequence of the Brown Rot Fungal Pathogen Monilinia fructicola.</title>
        <authorList>
            <person name="De Miccolis Angelini R.M."/>
            <person name="Landi L."/>
            <person name="Abate D."/>
            <person name="Pollastro S."/>
            <person name="Romanazzi G."/>
            <person name="Faretra F."/>
        </authorList>
    </citation>
    <scope>NUCLEOTIDE SEQUENCE [LARGE SCALE GENOMIC DNA]</scope>
    <source>
        <strain evidence="2 3">Mfrc123</strain>
    </source>
</reference>
<comment type="caution">
    <text evidence="2">The sequence shown here is derived from an EMBL/GenBank/DDBJ whole genome shotgun (WGS) entry which is preliminary data.</text>
</comment>
<evidence type="ECO:0000313" key="3">
    <source>
        <dbReference type="Proteomes" id="UP000322873"/>
    </source>
</evidence>
<dbReference type="VEuPathDB" id="FungiDB:MFRU_006g03000"/>
<dbReference type="PANTHER" id="PTHR37542">
    <property type="entry name" value="HELO DOMAIN-CONTAINING PROTEIN-RELATED"/>
    <property type="match status" value="1"/>
</dbReference>
<dbReference type="Gene3D" id="1.20.120.1020">
    <property type="entry name" value="Prion-inhibition and propagation, HeLo domain"/>
    <property type="match status" value="1"/>
</dbReference>
<evidence type="ECO:0000313" key="2">
    <source>
        <dbReference type="EMBL" id="KAA8565749.1"/>
    </source>
</evidence>
<dbReference type="InterPro" id="IPR038305">
    <property type="entry name" value="HeLo_sf"/>
</dbReference>
<name>A0A5M9JCX4_MONFR</name>